<feature type="compositionally biased region" description="Polar residues" evidence="9">
    <location>
        <begin position="1"/>
        <end position="10"/>
    </location>
</feature>
<dbReference type="CDD" id="cd06453">
    <property type="entry name" value="SufS_like"/>
    <property type="match status" value="1"/>
</dbReference>
<evidence type="ECO:0000256" key="8">
    <source>
        <dbReference type="RuleBase" id="RU004506"/>
    </source>
</evidence>
<comment type="cofactor">
    <cofactor evidence="1 7">
        <name>pyridoxal 5'-phosphate</name>
        <dbReference type="ChEBI" id="CHEBI:597326"/>
    </cofactor>
</comment>
<dbReference type="Gene3D" id="3.90.1150.10">
    <property type="entry name" value="Aspartate Aminotransferase, domain 1"/>
    <property type="match status" value="1"/>
</dbReference>
<feature type="region of interest" description="Disordered" evidence="9">
    <location>
        <begin position="1"/>
        <end position="60"/>
    </location>
</feature>
<evidence type="ECO:0000259" key="10">
    <source>
        <dbReference type="Pfam" id="PF00266"/>
    </source>
</evidence>
<dbReference type="PANTHER" id="PTHR43586:SF8">
    <property type="entry name" value="CYSTEINE DESULFURASE 1, CHLOROPLASTIC"/>
    <property type="match status" value="1"/>
</dbReference>
<dbReference type="GO" id="GO:0030170">
    <property type="term" value="F:pyridoxal phosphate binding"/>
    <property type="evidence" value="ECO:0007669"/>
    <property type="project" value="UniProtKB-UniRule"/>
</dbReference>
<dbReference type="InterPro" id="IPR015424">
    <property type="entry name" value="PyrdxlP-dep_Trfase"/>
</dbReference>
<dbReference type="SUPFAM" id="SSF53383">
    <property type="entry name" value="PLP-dependent transferases"/>
    <property type="match status" value="1"/>
</dbReference>
<dbReference type="Pfam" id="PF00266">
    <property type="entry name" value="Aminotran_5"/>
    <property type="match status" value="1"/>
</dbReference>
<keyword evidence="4 8" id="KW-0808">Transferase</keyword>
<dbReference type="AlphaFoldDB" id="A0AAV4ZK65"/>
<dbReference type="InterPro" id="IPR000192">
    <property type="entry name" value="Aminotrans_V_dom"/>
</dbReference>
<evidence type="ECO:0000256" key="2">
    <source>
        <dbReference type="ARBA" id="ARBA00010447"/>
    </source>
</evidence>
<comment type="caution">
    <text evidence="11">The sequence shown here is derived from an EMBL/GenBank/DDBJ whole genome shotgun (WGS) entry which is preliminary data.</text>
</comment>
<reference evidence="11" key="2">
    <citation type="submission" date="2021-08" db="EMBL/GenBank/DDBJ databases">
        <authorList>
            <person name="Tani A."/>
            <person name="Ola A."/>
            <person name="Ogura Y."/>
            <person name="Katsura K."/>
            <person name="Hayashi T."/>
        </authorList>
    </citation>
    <scope>NUCLEOTIDE SEQUENCE</scope>
    <source>
        <strain evidence="11">DSM 16372</strain>
    </source>
</reference>
<evidence type="ECO:0000256" key="3">
    <source>
        <dbReference type="ARBA" id="ARBA00012239"/>
    </source>
</evidence>
<proteinExistence type="inferred from homology"/>
<comment type="similarity">
    <text evidence="2 8">Belongs to the class-V pyridoxal-phosphate-dependent aminotransferase family. Csd subfamily.</text>
</comment>
<dbReference type="PROSITE" id="PS00595">
    <property type="entry name" value="AA_TRANSFER_CLASS_5"/>
    <property type="match status" value="1"/>
</dbReference>
<dbReference type="EMBL" id="BPQO01000006">
    <property type="protein sequence ID" value="GJD88420.1"/>
    <property type="molecule type" value="Genomic_DNA"/>
</dbReference>
<sequence>MGAQIGQTRSGWGRVPNGVRRERGHRFKQRLDIDAELRRSPRPTLADARATPSREGEREIRERDPMNAPVLNTGYDVAAIRRDFPILAQQVYGKPLVYLDNAASAQKPRQVIDAMVSCMETGYANVHRGLHYMANAATEGFEGARETTRQFLNAASTDEIIFTRNATEAYNLVASSMGWAGLIGEGDEIILSIMEHHSNIVPWHFLRERRGAVIKWAPVDDDGNFLVEEYEKLFTPRTKMVAITHMSNVLGTVTPAAEIVRIAHAHGVPVLLDGAQSAVHQPVDVQALDCDFFVFTGHKVYGPTGIGVLYGKKAWLDRLPPYQGGGEMIRTVSQDAITYNDPPHRFEAGTPAIVEAVGLGAALEYMMAIGRETIAAHEARLTAYAQERLGAMNAVRLIGTAKDKGGVIAFEMKGAHAHDIATVIDRQGVAVRAGTHCAMPLLQRFGVTSTCRASFGLYNTTDEIDVLAEALAKAEMLFA</sequence>
<evidence type="ECO:0000313" key="12">
    <source>
        <dbReference type="Proteomes" id="UP001055247"/>
    </source>
</evidence>
<evidence type="ECO:0000313" key="11">
    <source>
        <dbReference type="EMBL" id="GJD88420.1"/>
    </source>
</evidence>
<dbReference type="InterPro" id="IPR020578">
    <property type="entry name" value="Aminotrans_V_PyrdxlP_BS"/>
</dbReference>
<dbReference type="GO" id="GO:0031071">
    <property type="term" value="F:cysteine desulfurase activity"/>
    <property type="evidence" value="ECO:0007669"/>
    <property type="project" value="UniProtKB-UniRule"/>
</dbReference>
<dbReference type="PANTHER" id="PTHR43586">
    <property type="entry name" value="CYSTEINE DESULFURASE"/>
    <property type="match status" value="1"/>
</dbReference>
<evidence type="ECO:0000256" key="6">
    <source>
        <dbReference type="ARBA" id="ARBA00050776"/>
    </source>
</evidence>
<dbReference type="InterPro" id="IPR010970">
    <property type="entry name" value="Cys_dSase_SufS"/>
</dbReference>
<evidence type="ECO:0000256" key="5">
    <source>
        <dbReference type="ARBA" id="ARBA00022898"/>
    </source>
</evidence>
<evidence type="ECO:0000256" key="7">
    <source>
        <dbReference type="RuleBase" id="RU004504"/>
    </source>
</evidence>
<dbReference type="GO" id="GO:0006534">
    <property type="term" value="P:cysteine metabolic process"/>
    <property type="evidence" value="ECO:0007669"/>
    <property type="project" value="UniProtKB-UniRule"/>
</dbReference>
<dbReference type="Gene3D" id="3.40.640.10">
    <property type="entry name" value="Type I PLP-dependent aspartate aminotransferase-like (Major domain)"/>
    <property type="match status" value="1"/>
</dbReference>
<dbReference type="EC" id="2.8.1.7" evidence="3 8"/>
<organism evidence="11 12">
    <name type="scientific">Methylobacterium hispanicum</name>
    <dbReference type="NCBI Taxonomy" id="270350"/>
    <lineage>
        <taxon>Bacteria</taxon>
        <taxon>Pseudomonadati</taxon>
        <taxon>Pseudomonadota</taxon>
        <taxon>Alphaproteobacteria</taxon>
        <taxon>Hyphomicrobiales</taxon>
        <taxon>Methylobacteriaceae</taxon>
        <taxon>Methylobacterium</taxon>
    </lineage>
</organism>
<name>A0AAV4ZK65_9HYPH</name>
<dbReference type="InterPro" id="IPR015421">
    <property type="entry name" value="PyrdxlP-dep_Trfase_major"/>
</dbReference>
<keyword evidence="5 8" id="KW-0663">Pyridoxal phosphate</keyword>
<feature type="domain" description="Aminotransferase class V" evidence="10">
    <location>
        <begin position="97"/>
        <end position="467"/>
    </location>
</feature>
<comment type="catalytic activity">
    <reaction evidence="6 8">
        <text>(sulfur carrier)-H + L-cysteine = (sulfur carrier)-SH + L-alanine</text>
        <dbReference type="Rhea" id="RHEA:43892"/>
        <dbReference type="Rhea" id="RHEA-COMP:14737"/>
        <dbReference type="Rhea" id="RHEA-COMP:14739"/>
        <dbReference type="ChEBI" id="CHEBI:29917"/>
        <dbReference type="ChEBI" id="CHEBI:35235"/>
        <dbReference type="ChEBI" id="CHEBI:57972"/>
        <dbReference type="ChEBI" id="CHEBI:64428"/>
        <dbReference type="EC" id="2.8.1.7"/>
    </reaction>
</comment>
<reference evidence="11" key="1">
    <citation type="journal article" date="2016" name="Front. Microbiol.">
        <title>Genome Sequence of the Piezophilic, Mesophilic Sulfate-Reducing Bacterium Desulfovibrio indicus J2T.</title>
        <authorList>
            <person name="Cao J."/>
            <person name="Maignien L."/>
            <person name="Shao Z."/>
            <person name="Alain K."/>
            <person name="Jebbar M."/>
        </authorList>
    </citation>
    <scope>NUCLEOTIDE SEQUENCE</scope>
    <source>
        <strain evidence="11">DSM 16372</strain>
    </source>
</reference>
<dbReference type="InterPro" id="IPR015422">
    <property type="entry name" value="PyrdxlP-dep_Trfase_small"/>
</dbReference>
<dbReference type="Proteomes" id="UP001055247">
    <property type="component" value="Unassembled WGS sequence"/>
</dbReference>
<evidence type="ECO:0000256" key="4">
    <source>
        <dbReference type="ARBA" id="ARBA00022679"/>
    </source>
</evidence>
<keyword evidence="12" id="KW-1185">Reference proteome</keyword>
<dbReference type="NCBIfam" id="TIGR01979">
    <property type="entry name" value="sufS"/>
    <property type="match status" value="1"/>
</dbReference>
<gene>
    <name evidence="11" type="primary">sufS_1</name>
    <name evidence="11" type="ORF">BHAOGJBA_1936</name>
</gene>
<evidence type="ECO:0000256" key="9">
    <source>
        <dbReference type="SAM" id="MobiDB-lite"/>
    </source>
</evidence>
<protein>
    <recommendedName>
        <fullName evidence="3 8">Cysteine desulfurase</fullName>
        <ecNumber evidence="3 8">2.8.1.7</ecNumber>
    </recommendedName>
</protein>
<accession>A0AAV4ZK65</accession>
<comment type="function">
    <text evidence="8">Catalyzes the removal of elemental sulfur and selenium atoms from L-cysteine, L-cystine, L-selenocysteine, and L-selenocystine to produce L-alanine.</text>
</comment>
<feature type="compositionally biased region" description="Basic and acidic residues" evidence="9">
    <location>
        <begin position="29"/>
        <end position="39"/>
    </location>
</feature>
<evidence type="ECO:0000256" key="1">
    <source>
        <dbReference type="ARBA" id="ARBA00001933"/>
    </source>
</evidence>